<reference evidence="3" key="1">
    <citation type="journal article" date="2023" name="Insect Mol. Biol.">
        <title>Genome sequencing provides insights into the evolution of gene families encoding plant cell wall-degrading enzymes in longhorned beetles.</title>
        <authorList>
            <person name="Shin N.R."/>
            <person name="Okamura Y."/>
            <person name="Kirsch R."/>
            <person name="Pauchet Y."/>
        </authorList>
    </citation>
    <scope>NUCLEOTIDE SEQUENCE</scope>
    <source>
        <strain evidence="3">RBIC_L_NR</strain>
    </source>
</reference>
<dbReference type="PRINTS" id="PR00149">
    <property type="entry name" value="FUMRATELYASE"/>
</dbReference>
<dbReference type="PANTHER" id="PTHR43814">
    <property type="entry name" value="ARGININOSUCCINATE LYASE"/>
    <property type="match status" value="1"/>
</dbReference>
<feature type="domain" description="Fumarate lyase N-terminal" evidence="2">
    <location>
        <begin position="8"/>
        <end position="224"/>
    </location>
</feature>
<sequence>ENQKLWGGRFSETTSPCLEKLNCSLNLDKRMFEEDIEGSKAYANALKGIKLLTEKEAKVICDGLDLVKKEWIEGNFKIMIGDEDIHTANERRLKATIYVFHSNFYLKELIGGPATKLHVGRSRNDQVVTDMKLWLKSNLRKLDAHLRDLISVIVTRASHEIEVMMPGYTHLQRAQPVRWSHYLLSHAWNLKNDSDRLEEILKRISIMPLGSGALAGNPFNIDRISHFGVDIGKVWNYENSIEQYQAVGGTSKSSVIGQIEKLRTWLTKNNF</sequence>
<evidence type="ECO:0000259" key="2">
    <source>
        <dbReference type="Pfam" id="PF00206"/>
    </source>
</evidence>
<dbReference type="PANTHER" id="PTHR43814:SF1">
    <property type="entry name" value="ARGININOSUCCINATE LYASE"/>
    <property type="match status" value="1"/>
</dbReference>
<dbReference type="GO" id="GO:0005829">
    <property type="term" value="C:cytosol"/>
    <property type="evidence" value="ECO:0007669"/>
    <property type="project" value="TreeGrafter"/>
</dbReference>
<comment type="similarity">
    <text evidence="1">Belongs to the lyase 1 family. Argininosuccinate lyase subfamily.</text>
</comment>
<dbReference type="InterPro" id="IPR000362">
    <property type="entry name" value="Fumarate_lyase_fam"/>
</dbReference>
<protein>
    <recommendedName>
        <fullName evidence="2">Fumarate lyase N-terminal domain-containing protein</fullName>
    </recommendedName>
</protein>
<feature type="non-terminal residue" evidence="3">
    <location>
        <position position="1"/>
    </location>
</feature>
<dbReference type="GO" id="GO:0004056">
    <property type="term" value="F:argininosuccinate lyase activity"/>
    <property type="evidence" value="ECO:0007669"/>
    <property type="project" value="InterPro"/>
</dbReference>
<dbReference type="InterPro" id="IPR022761">
    <property type="entry name" value="Fumarate_lyase_N"/>
</dbReference>
<dbReference type="Proteomes" id="UP001162156">
    <property type="component" value="Unassembled WGS sequence"/>
</dbReference>
<dbReference type="SUPFAM" id="SSF48557">
    <property type="entry name" value="L-aspartase-like"/>
    <property type="match status" value="1"/>
</dbReference>
<dbReference type="InterPro" id="IPR009049">
    <property type="entry name" value="Argininosuccinate_lyase"/>
</dbReference>
<keyword evidence="4" id="KW-1185">Reference proteome</keyword>
<comment type="caution">
    <text evidence="3">The sequence shown here is derived from an EMBL/GenBank/DDBJ whole genome shotgun (WGS) entry which is preliminary data.</text>
</comment>
<evidence type="ECO:0000313" key="4">
    <source>
        <dbReference type="Proteomes" id="UP001162156"/>
    </source>
</evidence>
<accession>A0AAV8WLV3</accession>
<dbReference type="InterPro" id="IPR024083">
    <property type="entry name" value="Fumarase/histidase_N"/>
</dbReference>
<dbReference type="Pfam" id="PF00206">
    <property type="entry name" value="Lyase_1"/>
    <property type="match status" value="1"/>
</dbReference>
<dbReference type="Gene3D" id="1.20.200.10">
    <property type="entry name" value="Fumarase/aspartase (Central domain)"/>
    <property type="match status" value="1"/>
</dbReference>
<dbReference type="InterPro" id="IPR008948">
    <property type="entry name" value="L-Aspartase-like"/>
</dbReference>
<evidence type="ECO:0000313" key="3">
    <source>
        <dbReference type="EMBL" id="KAJ8927170.1"/>
    </source>
</evidence>
<dbReference type="GO" id="GO:0042450">
    <property type="term" value="P:L-arginine biosynthetic process via ornithine"/>
    <property type="evidence" value="ECO:0007669"/>
    <property type="project" value="InterPro"/>
</dbReference>
<organism evidence="3 4">
    <name type="scientific">Rhamnusium bicolor</name>
    <dbReference type="NCBI Taxonomy" id="1586634"/>
    <lineage>
        <taxon>Eukaryota</taxon>
        <taxon>Metazoa</taxon>
        <taxon>Ecdysozoa</taxon>
        <taxon>Arthropoda</taxon>
        <taxon>Hexapoda</taxon>
        <taxon>Insecta</taxon>
        <taxon>Pterygota</taxon>
        <taxon>Neoptera</taxon>
        <taxon>Endopterygota</taxon>
        <taxon>Coleoptera</taxon>
        <taxon>Polyphaga</taxon>
        <taxon>Cucujiformia</taxon>
        <taxon>Chrysomeloidea</taxon>
        <taxon>Cerambycidae</taxon>
        <taxon>Lepturinae</taxon>
        <taxon>Rhagiini</taxon>
        <taxon>Rhamnusium</taxon>
    </lineage>
</organism>
<evidence type="ECO:0000256" key="1">
    <source>
        <dbReference type="ARBA" id="ARBA00010755"/>
    </source>
</evidence>
<proteinExistence type="inferred from homology"/>
<dbReference type="PRINTS" id="PR00145">
    <property type="entry name" value="ARGSUCLYASE"/>
</dbReference>
<dbReference type="EMBL" id="JANEYF010005719">
    <property type="protein sequence ID" value="KAJ8927170.1"/>
    <property type="molecule type" value="Genomic_DNA"/>
</dbReference>
<name>A0AAV8WLV3_9CUCU</name>
<gene>
    <name evidence="3" type="ORF">NQ314_020446</name>
</gene>
<dbReference type="AlphaFoldDB" id="A0AAV8WLV3"/>
<dbReference type="Gene3D" id="1.10.275.10">
    <property type="entry name" value="Fumarase/aspartase (N-terminal domain)"/>
    <property type="match status" value="1"/>
</dbReference>